<evidence type="ECO:0000256" key="1">
    <source>
        <dbReference type="SAM" id="SignalP"/>
    </source>
</evidence>
<sequence>MKLKLLLLSALAGLAGLTAATPADAYQNDSNQLESNSASVPPWCQDSVCSTTYNAYFVACTKTGLDRITCLKTSCKKICSERNCDQCVRGCNCKNPGPETVHGALDEQAEQVSPVGDVDIRDGIPEEANTLDTQTTSGHCKKWCMAPGRSLTFTCCGGWEGSIEEIDENSADTLDTQITSVHCKKWCLIPMRSLTFTCCGGWEGSVEQIEEEFTTTSGLSVRNPDPNSNDCYKSCMRSCTQSHNPTTCAATCSSQCRGQTASPSSSTTVATTTSTTTTIPAVSPTSSYQACYLECVRNCIYKPGRPDNCLQDCSNKCGHATPISSSTIASSTLAMSPTASVDMVKKSDFVPRDCYSVIKPCVRKCPGDRKGCTDKCCKDLCTNNPACFGGSLFCPCNNAKLVKKAEPPLGS</sequence>
<protein>
    <submittedName>
        <fullName evidence="2">Uncharacterized protein</fullName>
    </submittedName>
</protein>
<evidence type="ECO:0000313" key="2">
    <source>
        <dbReference type="EMBL" id="KAF2114466.1"/>
    </source>
</evidence>
<dbReference type="EMBL" id="ML977325">
    <property type="protein sequence ID" value="KAF2114466.1"/>
    <property type="molecule type" value="Genomic_DNA"/>
</dbReference>
<reference evidence="2" key="1">
    <citation type="journal article" date="2020" name="Stud. Mycol.">
        <title>101 Dothideomycetes genomes: a test case for predicting lifestyles and emergence of pathogens.</title>
        <authorList>
            <person name="Haridas S."/>
            <person name="Albert R."/>
            <person name="Binder M."/>
            <person name="Bloem J."/>
            <person name="Labutti K."/>
            <person name="Salamov A."/>
            <person name="Andreopoulos B."/>
            <person name="Baker S."/>
            <person name="Barry K."/>
            <person name="Bills G."/>
            <person name="Bluhm B."/>
            <person name="Cannon C."/>
            <person name="Castanera R."/>
            <person name="Culley D."/>
            <person name="Daum C."/>
            <person name="Ezra D."/>
            <person name="Gonzalez J."/>
            <person name="Henrissat B."/>
            <person name="Kuo A."/>
            <person name="Liang C."/>
            <person name="Lipzen A."/>
            <person name="Lutzoni F."/>
            <person name="Magnuson J."/>
            <person name="Mondo S."/>
            <person name="Nolan M."/>
            <person name="Ohm R."/>
            <person name="Pangilinan J."/>
            <person name="Park H.-J."/>
            <person name="Ramirez L."/>
            <person name="Alfaro M."/>
            <person name="Sun H."/>
            <person name="Tritt A."/>
            <person name="Yoshinaga Y."/>
            <person name="Zwiers L.-H."/>
            <person name="Turgeon B."/>
            <person name="Goodwin S."/>
            <person name="Spatafora J."/>
            <person name="Crous P."/>
            <person name="Grigoriev I."/>
        </authorList>
    </citation>
    <scope>NUCLEOTIDE SEQUENCE</scope>
    <source>
        <strain evidence="2">CBS 627.86</strain>
    </source>
</reference>
<proteinExistence type="predicted"/>
<keyword evidence="1" id="KW-0732">Signal</keyword>
<name>A0A6A5Z5S0_9PLEO</name>
<feature type="signal peptide" evidence="1">
    <location>
        <begin position="1"/>
        <end position="20"/>
    </location>
</feature>
<organism evidence="2 3">
    <name type="scientific">Lophiotrema nucula</name>
    <dbReference type="NCBI Taxonomy" id="690887"/>
    <lineage>
        <taxon>Eukaryota</taxon>
        <taxon>Fungi</taxon>
        <taxon>Dikarya</taxon>
        <taxon>Ascomycota</taxon>
        <taxon>Pezizomycotina</taxon>
        <taxon>Dothideomycetes</taxon>
        <taxon>Pleosporomycetidae</taxon>
        <taxon>Pleosporales</taxon>
        <taxon>Lophiotremataceae</taxon>
        <taxon>Lophiotrema</taxon>
    </lineage>
</organism>
<evidence type="ECO:0000313" key="3">
    <source>
        <dbReference type="Proteomes" id="UP000799770"/>
    </source>
</evidence>
<accession>A0A6A5Z5S0</accession>
<dbReference type="Proteomes" id="UP000799770">
    <property type="component" value="Unassembled WGS sequence"/>
</dbReference>
<dbReference type="AlphaFoldDB" id="A0A6A5Z5S0"/>
<gene>
    <name evidence="2" type="ORF">BDV96DRAFT_98415</name>
</gene>
<feature type="chain" id="PRO_5025363835" evidence="1">
    <location>
        <begin position="21"/>
        <end position="411"/>
    </location>
</feature>
<keyword evidence="3" id="KW-1185">Reference proteome</keyword>